<evidence type="ECO:0000313" key="1">
    <source>
        <dbReference type="EMBL" id="KFL32934.1"/>
    </source>
</evidence>
<sequence length="111" mass="12269">MMFTAAVAQIDKAGRGAHAYHQFAVNAREQALVDGDRAVAWVLVAYLAEAFAGRNYEEPLLEEESSVVYEWLETWARQLDATAIATFSETANAMARDIATVQASNANVRFR</sequence>
<name>A0A087M7T1_9HYPH</name>
<evidence type="ECO:0000313" key="2">
    <source>
        <dbReference type="Proteomes" id="UP000028981"/>
    </source>
</evidence>
<dbReference type="AlphaFoldDB" id="A0A087M7T1"/>
<organism evidence="1 2">
    <name type="scientific">Devosia riboflavina</name>
    <dbReference type="NCBI Taxonomy" id="46914"/>
    <lineage>
        <taxon>Bacteria</taxon>
        <taxon>Pseudomonadati</taxon>
        <taxon>Pseudomonadota</taxon>
        <taxon>Alphaproteobacteria</taxon>
        <taxon>Hyphomicrobiales</taxon>
        <taxon>Devosiaceae</taxon>
        <taxon>Devosia</taxon>
    </lineage>
</organism>
<dbReference type="RefSeq" id="WP_035078302.1">
    <property type="nucleotide sequence ID" value="NZ_JQGC01000001.1"/>
</dbReference>
<dbReference type="EMBL" id="JQGC01000001">
    <property type="protein sequence ID" value="KFL32934.1"/>
    <property type="molecule type" value="Genomic_DNA"/>
</dbReference>
<gene>
    <name evidence="1" type="ORF">JP75_02040</name>
</gene>
<comment type="caution">
    <text evidence="1">The sequence shown here is derived from an EMBL/GenBank/DDBJ whole genome shotgun (WGS) entry which is preliminary data.</text>
</comment>
<protein>
    <submittedName>
        <fullName evidence="1">Uncharacterized protein</fullName>
    </submittedName>
</protein>
<reference evidence="1 2" key="1">
    <citation type="submission" date="2014-08" db="EMBL/GenBank/DDBJ databases">
        <authorList>
            <person name="Hassan Y.I."/>
            <person name="Lepp D."/>
            <person name="Zhou T."/>
        </authorList>
    </citation>
    <scope>NUCLEOTIDE SEQUENCE [LARGE SCALE GENOMIC DNA]</scope>
    <source>
        <strain evidence="1 2">IFO13584</strain>
    </source>
</reference>
<dbReference type="Proteomes" id="UP000028981">
    <property type="component" value="Unassembled WGS sequence"/>
</dbReference>
<accession>A0A087M7T1</accession>
<keyword evidence="2" id="KW-1185">Reference proteome</keyword>
<proteinExistence type="predicted"/>
<dbReference type="STRING" id="46914.JP75_02040"/>